<evidence type="ECO:0000313" key="1">
    <source>
        <dbReference type="EMBL" id="MEQ2162632.1"/>
    </source>
</evidence>
<sequence>MSYHDPKHAIIIPHTPLLHFPVEHPSENYISSQQKWSEHSNEQCHDQRDIVFLNKIKGAIVGFAFISFRDKKNLITYSVGKINKPAVPHLAAVEFAKYDLHFNHCL</sequence>
<keyword evidence="2" id="KW-1185">Reference proteome</keyword>
<reference evidence="1 2" key="1">
    <citation type="submission" date="2021-06" db="EMBL/GenBank/DDBJ databases">
        <authorList>
            <person name="Palmer J.M."/>
        </authorList>
    </citation>
    <scope>NUCLEOTIDE SEQUENCE [LARGE SCALE GENOMIC DNA]</scope>
    <source>
        <strain evidence="1 2">GA_2019</strain>
        <tissue evidence="1">Muscle</tissue>
    </source>
</reference>
<organism evidence="1 2">
    <name type="scientific">Goodea atripinnis</name>
    <dbReference type="NCBI Taxonomy" id="208336"/>
    <lineage>
        <taxon>Eukaryota</taxon>
        <taxon>Metazoa</taxon>
        <taxon>Chordata</taxon>
        <taxon>Craniata</taxon>
        <taxon>Vertebrata</taxon>
        <taxon>Euteleostomi</taxon>
        <taxon>Actinopterygii</taxon>
        <taxon>Neopterygii</taxon>
        <taxon>Teleostei</taxon>
        <taxon>Neoteleostei</taxon>
        <taxon>Acanthomorphata</taxon>
        <taxon>Ovalentaria</taxon>
        <taxon>Atherinomorphae</taxon>
        <taxon>Cyprinodontiformes</taxon>
        <taxon>Goodeidae</taxon>
        <taxon>Goodea</taxon>
    </lineage>
</organism>
<protein>
    <submittedName>
        <fullName evidence="1">Uncharacterized protein</fullName>
    </submittedName>
</protein>
<accession>A0ABV0MU39</accession>
<dbReference type="Proteomes" id="UP001476798">
    <property type="component" value="Unassembled WGS sequence"/>
</dbReference>
<dbReference type="EMBL" id="JAHRIO010012160">
    <property type="protein sequence ID" value="MEQ2162632.1"/>
    <property type="molecule type" value="Genomic_DNA"/>
</dbReference>
<gene>
    <name evidence="1" type="ORF">GOODEAATRI_021811</name>
</gene>
<proteinExistence type="predicted"/>
<evidence type="ECO:0000313" key="2">
    <source>
        <dbReference type="Proteomes" id="UP001476798"/>
    </source>
</evidence>
<comment type="caution">
    <text evidence="1">The sequence shown here is derived from an EMBL/GenBank/DDBJ whole genome shotgun (WGS) entry which is preliminary data.</text>
</comment>
<name>A0ABV0MU39_9TELE</name>